<protein>
    <submittedName>
        <fullName evidence="2">Uncharacterized protein</fullName>
    </submittedName>
</protein>
<gene>
    <name evidence="2" type="ORF">LMG27198_06980</name>
</gene>
<feature type="chain" id="PRO_5040969470" evidence="1">
    <location>
        <begin position="25"/>
        <end position="251"/>
    </location>
</feature>
<keyword evidence="3" id="KW-1185">Reference proteome</keyword>
<sequence>MAISKKRLALAFAALAGAAQGAAAQTAEHVAAVKSVMDKSLVRAGTCAPVSEDFDGWPAALVQRCDYPQGVAYVLDVKPETMAKWIETGCAAHMSGVAACFDRMVKCAAEKSSATFVIGGNLAAERKGAVTNLFFRNGVVIGAAQNGKTDAVPAAEQEKLARLPESGVEAMPGGGPVAFWHTMPHQFAVKAIDLGVPAEMNTPDRRQRWLEIIRAEMQAALKTDGNRFLSGWMTAHPITLRTGECADDRDP</sequence>
<name>A0A9W6GRJ4_9HYPH</name>
<reference evidence="2" key="1">
    <citation type="journal article" date="2023" name="Int. J. Syst. Evol. Microbiol.">
        <title>Methylocystis iwaonis sp. nov., a type II methane-oxidizing bacterium from surface soil of a rice paddy field in Japan, and emended description of the genus Methylocystis (ex Whittenbury et al. 1970) Bowman et al. 1993.</title>
        <authorList>
            <person name="Kaise H."/>
            <person name="Sawadogo J.B."/>
            <person name="Alam M.S."/>
            <person name="Ueno C."/>
            <person name="Dianou D."/>
            <person name="Shinjo R."/>
            <person name="Asakawa S."/>
        </authorList>
    </citation>
    <scope>NUCLEOTIDE SEQUENCE</scope>
    <source>
        <strain evidence="2">LMG27198</strain>
    </source>
</reference>
<evidence type="ECO:0000256" key="1">
    <source>
        <dbReference type="SAM" id="SignalP"/>
    </source>
</evidence>
<accession>A0A9W6GRJ4</accession>
<comment type="caution">
    <text evidence="2">The sequence shown here is derived from an EMBL/GenBank/DDBJ whole genome shotgun (WGS) entry which is preliminary data.</text>
</comment>
<evidence type="ECO:0000313" key="3">
    <source>
        <dbReference type="Proteomes" id="UP001144323"/>
    </source>
</evidence>
<dbReference type="RefSeq" id="WP_281800487.1">
    <property type="nucleotide sequence ID" value="NZ_BSEC01000001.1"/>
</dbReference>
<dbReference type="EMBL" id="BSEC01000001">
    <property type="protein sequence ID" value="GLI91706.1"/>
    <property type="molecule type" value="Genomic_DNA"/>
</dbReference>
<proteinExistence type="predicted"/>
<dbReference type="Proteomes" id="UP001144323">
    <property type="component" value="Unassembled WGS sequence"/>
</dbReference>
<keyword evidence="1" id="KW-0732">Signal</keyword>
<organism evidence="2 3">
    <name type="scientific">Methylocystis echinoides</name>
    <dbReference type="NCBI Taxonomy" id="29468"/>
    <lineage>
        <taxon>Bacteria</taxon>
        <taxon>Pseudomonadati</taxon>
        <taxon>Pseudomonadota</taxon>
        <taxon>Alphaproteobacteria</taxon>
        <taxon>Hyphomicrobiales</taxon>
        <taxon>Methylocystaceae</taxon>
        <taxon>Methylocystis</taxon>
    </lineage>
</organism>
<evidence type="ECO:0000313" key="2">
    <source>
        <dbReference type="EMBL" id="GLI91706.1"/>
    </source>
</evidence>
<feature type="signal peptide" evidence="1">
    <location>
        <begin position="1"/>
        <end position="24"/>
    </location>
</feature>
<dbReference type="AlphaFoldDB" id="A0A9W6GRJ4"/>